<sequence>MKLLTILLVLVVGVLIAKNRLWSFRAQQSSDYAGLGPSISLMEHLNGEILSEGLIYGPNGRVANSFVARMHGVWNGNTGTLTENFTYSNGKEQARKWNLTIIDDTRFTAIADDIVGVATGEVSGATIRMDYTIVLPEDAGSHRLNVTDWLYLTNSGVILNRSEMRKFGLKVVELVATMRPDPEALMQQEAAE</sequence>
<dbReference type="AlphaFoldDB" id="A0A0P1FHY3"/>
<dbReference type="STRING" id="321267.SHM7688_03695"/>
<dbReference type="EMBL" id="CYPW01000040">
    <property type="protein sequence ID" value="CUH54225.1"/>
    <property type="molecule type" value="Genomic_DNA"/>
</dbReference>
<dbReference type="Pfam" id="PF12915">
    <property type="entry name" value="DUF3833"/>
    <property type="match status" value="1"/>
</dbReference>
<evidence type="ECO:0008006" key="3">
    <source>
        <dbReference type="Google" id="ProtNLM"/>
    </source>
</evidence>
<proteinExistence type="predicted"/>
<evidence type="ECO:0000313" key="1">
    <source>
        <dbReference type="EMBL" id="CUH54225.1"/>
    </source>
</evidence>
<evidence type="ECO:0000313" key="2">
    <source>
        <dbReference type="Proteomes" id="UP000054823"/>
    </source>
</evidence>
<reference evidence="1 2" key="1">
    <citation type="submission" date="2015-09" db="EMBL/GenBank/DDBJ databases">
        <authorList>
            <consortium name="Swine Surveillance"/>
        </authorList>
    </citation>
    <scope>NUCLEOTIDE SEQUENCE [LARGE SCALE GENOMIC DNA]</scope>
    <source>
        <strain evidence="1 2">CECT 7688</strain>
    </source>
</reference>
<dbReference type="Proteomes" id="UP000054823">
    <property type="component" value="Unassembled WGS sequence"/>
</dbReference>
<name>A0A0P1FHY3_9RHOB</name>
<dbReference type="OrthoDB" id="5296954at2"/>
<keyword evidence="2" id="KW-1185">Reference proteome</keyword>
<gene>
    <name evidence="1" type="ORF">SHM7688_03695</name>
</gene>
<dbReference type="RefSeq" id="WP_058241371.1">
    <property type="nucleotide sequence ID" value="NZ_CYPW01000040.1"/>
</dbReference>
<organism evidence="1 2">
    <name type="scientific">Shimia marina</name>
    <dbReference type="NCBI Taxonomy" id="321267"/>
    <lineage>
        <taxon>Bacteria</taxon>
        <taxon>Pseudomonadati</taxon>
        <taxon>Pseudomonadota</taxon>
        <taxon>Alphaproteobacteria</taxon>
        <taxon>Rhodobacterales</taxon>
        <taxon>Roseobacteraceae</taxon>
    </lineage>
</organism>
<protein>
    <recommendedName>
        <fullName evidence="3">DUF3833 domain-containing protein</fullName>
    </recommendedName>
</protein>
<accession>A0A0P1FHY3</accession>
<dbReference type="InterPro" id="IPR024409">
    <property type="entry name" value="DUF3833"/>
</dbReference>